<dbReference type="InterPro" id="IPR052900">
    <property type="entry name" value="Phospholipid_Metab_Enz"/>
</dbReference>
<dbReference type="AlphaFoldDB" id="A0A1H9EN96"/>
<dbReference type="CDD" id="cd07389">
    <property type="entry name" value="MPP_PhoD"/>
    <property type="match status" value="1"/>
</dbReference>
<dbReference type="InterPro" id="IPR032093">
    <property type="entry name" value="PhoD_N"/>
</dbReference>
<dbReference type="PANTHER" id="PTHR43606">
    <property type="entry name" value="PHOSPHATASE, PUTATIVE (AFU_ORTHOLOGUE AFUA_6G08710)-RELATED"/>
    <property type="match status" value="1"/>
</dbReference>
<dbReference type="OrthoDB" id="327733at2"/>
<organism evidence="3 4">
    <name type="scientific">Solimonas aquatica</name>
    <dbReference type="NCBI Taxonomy" id="489703"/>
    <lineage>
        <taxon>Bacteria</taxon>
        <taxon>Pseudomonadati</taxon>
        <taxon>Pseudomonadota</taxon>
        <taxon>Gammaproteobacteria</taxon>
        <taxon>Nevskiales</taxon>
        <taxon>Nevskiaceae</taxon>
        <taxon>Solimonas</taxon>
    </lineage>
</organism>
<protein>
    <submittedName>
        <fullName evidence="3">Alkaline phosphatase D</fullName>
    </submittedName>
</protein>
<dbReference type="Gene3D" id="2.60.40.380">
    <property type="entry name" value="Purple acid phosphatase-like, N-terminal"/>
    <property type="match status" value="1"/>
</dbReference>
<dbReference type="EMBL" id="FOFS01000005">
    <property type="protein sequence ID" value="SEQ27171.1"/>
    <property type="molecule type" value="Genomic_DNA"/>
</dbReference>
<keyword evidence="4" id="KW-1185">Reference proteome</keyword>
<proteinExistence type="predicted"/>
<dbReference type="Gene3D" id="3.60.21.70">
    <property type="entry name" value="PhoD-like phosphatase"/>
    <property type="match status" value="1"/>
</dbReference>
<dbReference type="Pfam" id="PF09423">
    <property type="entry name" value="PhoD"/>
    <property type="match status" value="1"/>
</dbReference>
<dbReference type="InterPro" id="IPR018946">
    <property type="entry name" value="PhoD-like_MPP"/>
</dbReference>
<evidence type="ECO:0000259" key="2">
    <source>
        <dbReference type="Pfam" id="PF16655"/>
    </source>
</evidence>
<sequence length="518" mass="58320">MPIDAKRRQLLLASAGLCGLGLLPALLANAREPSSKTYPFTLGVASGDPLPDGFVLWTRLAPQPLDDESGAGGMPALAVPVRWQVAEDEQFRKLVAQGSTLAEPQWGHSVHVEVRGLRADRRYCYRFFAMDAESPRGWTRSAPAAGMGRLRFALASCQHYEQGYYAAYRHLVREAPDLVLHVGDYIYESSREDGVRQHRVNNPQTLAQYRRHHAQYKLDADLQAAHAACPWLLTWDDHDVQNDYAGAHSQFNDPPERFLLRRAAAYQAYWEHLPLPLSARPHGPDMRLYRSRDYGELLRIYLPDDRQYRDDQACGSAGHWGGELLADCAQRVDPRRTMYGAAQEAWLQQRFAQSKARWNLLAQQLLMAPLDQQPGPGEVWWSDGWDGYPAARTRLLQSMRDTQLRNPLVLGGDIHSFWASELKADFADPQSPNIACEFTGTSISSLGGGYERYQALLPENPHIRFFDSRFRGYALGELSRDTLQMQFRALDDVRDADSGIRTLASFVVEAGQARIVAA</sequence>
<accession>A0A1H9EN96</accession>
<feature type="domain" description="PhoD-like phosphatase metallophosphatase" evidence="1">
    <location>
        <begin position="152"/>
        <end position="487"/>
    </location>
</feature>
<dbReference type="PANTHER" id="PTHR43606:SF2">
    <property type="entry name" value="ALKALINE PHOSPHATASE FAMILY PROTEIN (AFU_ORTHOLOGUE AFUA_5G03860)"/>
    <property type="match status" value="1"/>
</dbReference>
<evidence type="ECO:0000313" key="3">
    <source>
        <dbReference type="EMBL" id="SEQ27171.1"/>
    </source>
</evidence>
<feature type="domain" description="Phospholipase D N-terminal" evidence="2">
    <location>
        <begin position="42"/>
        <end position="140"/>
    </location>
</feature>
<dbReference type="RefSeq" id="WP_093284090.1">
    <property type="nucleotide sequence ID" value="NZ_FOFS01000005.1"/>
</dbReference>
<dbReference type="InterPro" id="IPR038607">
    <property type="entry name" value="PhoD-like_sf"/>
</dbReference>
<name>A0A1H9EN96_9GAMM</name>
<dbReference type="InterPro" id="IPR029052">
    <property type="entry name" value="Metallo-depent_PP-like"/>
</dbReference>
<dbReference type="Proteomes" id="UP000199233">
    <property type="component" value="Unassembled WGS sequence"/>
</dbReference>
<evidence type="ECO:0000313" key="4">
    <source>
        <dbReference type="Proteomes" id="UP000199233"/>
    </source>
</evidence>
<evidence type="ECO:0000259" key="1">
    <source>
        <dbReference type="Pfam" id="PF09423"/>
    </source>
</evidence>
<dbReference type="Pfam" id="PF16655">
    <property type="entry name" value="PhoD_N"/>
    <property type="match status" value="1"/>
</dbReference>
<reference evidence="3 4" key="1">
    <citation type="submission" date="2016-10" db="EMBL/GenBank/DDBJ databases">
        <authorList>
            <person name="de Groot N.N."/>
        </authorList>
    </citation>
    <scope>NUCLEOTIDE SEQUENCE [LARGE SCALE GENOMIC DNA]</scope>
    <source>
        <strain evidence="3 4">DSM 25927</strain>
    </source>
</reference>
<gene>
    <name evidence="3" type="ORF">SAMN04488038_10599</name>
</gene>
<dbReference type="STRING" id="489703.SAMN04488038_10599"/>
<dbReference type="SUPFAM" id="SSF56300">
    <property type="entry name" value="Metallo-dependent phosphatases"/>
    <property type="match status" value="1"/>
</dbReference>